<evidence type="ECO:0000313" key="6">
    <source>
        <dbReference type="EMBL" id="KKL56821.1"/>
    </source>
</evidence>
<dbReference type="Pfam" id="PF00149">
    <property type="entry name" value="Metallophos"/>
    <property type="match status" value="1"/>
</dbReference>
<reference evidence="6" key="1">
    <citation type="journal article" date="2015" name="Nature">
        <title>Complex archaea that bridge the gap between prokaryotes and eukaryotes.</title>
        <authorList>
            <person name="Spang A."/>
            <person name="Saw J.H."/>
            <person name="Jorgensen S.L."/>
            <person name="Zaremba-Niedzwiedzka K."/>
            <person name="Martijn J."/>
            <person name="Lind A.E."/>
            <person name="van Eijk R."/>
            <person name="Schleper C."/>
            <person name="Guy L."/>
            <person name="Ettema T.J."/>
        </authorList>
    </citation>
    <scope>NUCLEOTIDE SEQUENCE</scope>
</reference>
<evidence type="ECO:0000259" key="5">
    <source>
        <dbReference type="Pfam" id="PF00149"/>
    </source>
</evidence>
<dbReference type="AlphaFoldDB" id="A0A0F9DSV3"/>
<feature type="domain" description="Calcineurin-like phosphoesterase" evidence="5">
    <location>
        <begin position="3"/>
        <end position="72"/>
    </location>
</feature>
<comment type="caution">
    <text evidence="6">The sequence shown here is derived from an EMBL/GenBank/DDBJ whole genome shotgun (WGS) entry which is preliminary data.</text>
</comment>
<keyword evidence="1" id="KW-0479">Metal-binding</keyword>
<evidence type="ECO:0000256" key="4">
    <source>
        <dbReference type="ARBA" id="ARBA00025742"/>
    </source>
</evidence>
<proteinExistence type="inferred from homology"/>
<dbReference type="Gene3D" id="3.60.21.10">
    <property type="match status" value="1"/>
</dbReference>
<evidence type="ECO:0000256" key="2">
    <source>
        <dbReference type="ARBA" id="ARBA00022801"/>
    </source>
</evidence>
<dbReference type="GO" id="GO:0016787">
    <property type="term" value="F:hydrolase activity"/>
    <property type="evidence" value="ECO:0007669"/>
    <property type="project" value="UniProtKB-KW"/>
</dbReference>
<accession>A0A0F9DSV3</accession>
<dbReference type="InterPro" id="IPR050884">
    <property type="entry name" value="CNP_phosphodiesterase-III"/>
</dbReference>
<comment type="similarity">
    <text evidence="4">Belongs to the cyclic nucleotide phosphodiesterase class-III family.</text>
</comment>
<dbReference type="PANTHER" id="PTHR42988:SF2">
    <property type="entry name" value="CYCLIC NUCLEOTIDE PHOSPHODIESTERASE CBUA0032-RELATED"/>
    <property type="match status" value="1"/>
</dbReference>
<feature type="non-terminal residue" evidence="6">
    <location>
        <position position="83"/>
    </location>
</feature>
<organism evidence="6">
    <name type="scientific">marine sediment metagenome</name>
    <dbReference type="NCBI Taxonomy" id="412755"/>
    <lineage>
        <taxon>unclassified sequences</taxon>
        <taxon>metagenomes</taxon>
        <taxon>ecological metagenomes</taxon>
    </lineage>
</organism>
<dbReference type="PANTHER" id="PTHR42988">
    <property type="entry name" value="PHOSPHOHYDROLASE"/>
    <property type="match status" value="1"/>
</dbReference>
<protein>
    <recommendedName>
        <fullName evidence="5">Calcineurin-like phosphoesterase domain-containing protein</fullName>
    </recommendedName>
</protein>
<dbReference type="InterPro" id="IPR004843">
    <property type="entry name" value="Calcineurin-like_PHP"/>
</dbReference>
<gene>
    <name evidence="6" type="ORF">LCGC14_2241560</name>
</gene>
<dbReference type="InterPro" id="IPR029052">
    <property type="entry name" value="Metallo-depent_PP-like"/>
</dbReference>
<name>A0A0F9DSV3_9ZZZZ</name>
<dbReference type="EMBL" id="LAZR01030364">
    <property type="protein sequence ID" value="KKL56821.1"/>
    <property type="molecule type" value="Genomic_DNA"/>
</dbReference>
<keyword evidence="3" id="KW-0408">Iron</keyword>
<sequence>MRRILHLSDLHFGRIRTDLVDPLLSSIHQLRPDLVVLSGDLTQRARRRQFADARAFLDRIEAPTLTVPGNHDVPLDNLFVRLF</sequence>
<keyword evidence="2" id="KW-0378">Hydrolase</keyword>
<evidence type="ECO:0000256" key="1">
    <source>
        <dbReference type="ARBA" id="ARBA00022723"/>
    </source>
</evidence>
<dbReference type="GO" id="GO:0046872">
    <property type="term" value="F:metal ion binding"/>
    <property type="evidence" value="ECO:0007669"/>
    <property type="project" value="UniProtKB-KW"/>
</dbReference>
<dbReference type="SUPFAM" id="SSF56300">
    <property type="entry name" value="Metallo-dependent phosphatases"/>
    <property type="match status" value="1"/>
</dbReference>
<evidence type="ECO:0000256" key="3">
    <source>
        <dbReference type="ARBA" id="ARBA00023004"/>
    </source>
</evidence>